<reference evidence="2" key="1">
    <citation type="journal article" date="2019" name="Int. J. Syst. Evol. Microbiol.">
        <title>The Global Catalogue of Microorganisms (GCM) 10K type strain sequencing project: providing services to taxonomists for standard genome sequencing and annotation.</title>
        <authorList>
            <consortium name="The Broad Institute Genomics Platform"/>
            <consortium name="The Broad Institute Genome Sequencing Center for Infectious Disease"/>
            <person name="Wu L."/>
            <person name="Ma J."/>
        </authorList>
    </citation>
    <scope>NUCLEOTIDE SEQUENCE [LARGE SCALE GENOMIC DNA]</scope>
    <source>
        <strain evidence="2">CCUG 62221</strain>
    </source>
</reference>
<sequence length="343" mass="39004">MKNTFKNLLILGFFLILGFTGFSQKDSIKLASNQVLIGEIKSMDQSILVFKTPFSDSDFKIKWWKVNEIYSRRHFIVTLTNGKRFTTSINTDTINKKNVNLIHSGDTTKTNLNKITSLDPFTGGSFLKQLELAFDTGFSLTKANNFQQLTVNASANYKVSKWNYLNSFSLVYSRQDDTDDIRRYEANIKIQRFLPNDWFLSSGLDFLSNSDQQLKLRTTGSLGAGYFITKTNSLYFGTGAGLAYNNERYTNSIDSKSSLESYFAAELNKYDIGDFSILTSATLSPSLTEKERVRFDYKLSLKYDITSNIYLKAEVTYNFDNQPAEGATKGDYTFQTTIGWDND</sequence>
<gene>
    <name evidence="1" type="ORF">ACFQ5N_03325</name>
</gene>
<accession>A0ABW3WMB4</accession>
<dbReference type="InterPro" id="IPR007433">
    <property type="entry name" value="DUF481"/>
</dbReference>
<organism evidence="1 2">
    <name type="scientific">Lutibacter holmesii</name>
    <dbReference type="NCBI Taxonomy" id="1137985"/>
    <lineage>
        <taxon>Bacteria</taxon>
        <taxon>Pseudomonadati</taxon>
        <taxon>Bacteroidota</taxon>
        <taxon>Flavobacteriia</taxon>
        <taxon>Flavobacteriales</taxon>
        <taxon>Flavobacteriaceae</taxon>
        <taxon>Lutibacter</taxon>
    </lineage>
</organism>
<dbReference type="Pfam" id="PF04338">
    <property type="entry name" value="DUF481"/>
    <property type="match status" value="1"/>
</dbReference>
<evidence type="ECO:0000313" key="2">
    <source>
        <dbReference type="Proteomes" id="UP001597241"/>
    </source>
</evidence>
<comment type="caution">
    <text evidence="1">The sequence shown here is derived from an EMBL/GenBank/DDBJ whole genome shotgun (WGS) entry which is preliminary data.</text>
</comment>
<dbReference type="EMBL" id="JBHTMV010000003">
    <property type="protein sequence ID" value="MFD1292858.1"/>
    <property type="molecule type" value="Genomic_DNA"/>
</dbReference>
<dbReference type="RefSeq" id="WP_386807734.1">
    <property type="nucleotide sequence ID" value="NZ_JBHTMV010000003.1"/>
</dbReference>
<keyword evidence="2" id="KW-1185">Reference proteome</keyword>
<protein>
    <submittedName>
        <fullName evidence="1">DUF481 domain-containing protein</fullName>
    </submittedName>
</protein>
<dbReference type="Proteomes" id="UP001597241">
    <property type="component" value="Unassembled WGS sequence"/>
</dbReference>
<evidence type="ECO:0000313" key="1">
    <source>
        <dbReference type="EMBL" id="MFD1292858.1"/>
    </source>
</evidence>
<name>A0ABW3WMB4_9FLAO</name>
<proteinExistence type="predicted"/>